<feature type="region of interest" description="Disordered" evidence="1">
    <location>
        <begin position="58"/>
        <end position="106"/>
    </location>
</feature>
<gene>
    <name evidence="2" type="ORF">PXEA_LOCUS13805</name>
</gene>
<reference evidence="2" key="1">
    <citation type="submission" date="2018-11" db="EMBL/GenBank/DDBJ databases">
        <authorList>
            <consortium name="Pathogen Informatics"/>
        </authorList>
    </citation>
    <scope>NUCLEOTIDE SEQUENCE</scope>
</reference>
<keyword evidence="3" id="KW-1185">Reference proteome</keyword>
<evidence type="ECO:0000313" key="3">
    <source>
        <dbReference type="Proteomes" id="UP000784294"/>
    </source>
</evidence>
<evidence type="ECO:0000313" key="2">
    <source>
        <dbReference type="EMBL" id="VEL20365.1"/>
    </source>
</evidence>
<proteinExistence type="predicted"/>
<protein>
    <submittedName>
        <fullName evidence="2">Uncharacterized protein</fullName>
    </submittedName>
</protein>
<feature type="region of interest" description="Disordered" evidence="1">
    <location>
        <begin position="1"/>
        <end position="36"/>
    </location>
</feature>
<organism evidence="2 3">
    <name type="scientific">Protopolystoma xenopodis</name>
    <dbReference type="NCBI Taxonomy" id="117903"/>
    <lineage>
        <taxon>Eukaryota</taxon>
        <taxon>Metazoa</taxon>
        <taxon>Spiralia</taxon>
        <taxon>Lophotrochozoa</taxon>
        <taxon>Platyhelminthes</taxon>
        <taxon>Monogenea</taxon>
        <taxon>Polyopisthocotylea</taxon>
        <taxon>Polystomatidea</taxon>
        <taxon>Polystomatidae</taxon>
        <taxon>Protopolystoma</taxon>
    </lineage>
</organism>
<sequence length="155" mass="17002">MIPSEPSLTNSPSCSALPPGDVLHSESTCGEMMTSSTTSIATLTDQAGSEVLCQERLKPIGLREQEPDKPKLSVLGKEPRSDQKQLMKQVQKESHFSDRRGLERVEQDAGRWNSVGKHNGILPHHLGYSYVASSASLGNNLGKSLVRKVKVMFWT</sequence>
<comment type="caution">
    <text evidence="2">The sequence shown here is derived from an EMBL/GenBank/DDBJ whole genome shotgun (WGS) entry which is preliminary data.</text>
</comment>
<dbReference type="EMBL" id="CAAALY010046089">
    <property type="protein sequence ID" value="VEL20365.1"/>
    <property type="molecule type" value="Genomic_DNA"/>
</dbReference>
<dbReference type="Proteomes" id="UP000784294">
    <property type="component" value="Unassembled WGS sequence"/>
</dbReference>
<feature type="compositionally biased region" description="Polar residues" evidence="1">
    <location>
        <begin position="25"/>
        <end position="36"/>
    </location>
</feature>
<name>A0A3S5FDQ7_9PLAT</name>
<evidence type="ECO:0000256" key="1">
    <source>
        <dbReference type="SAM" id="MobiDB-lite"/>
    </source>
</evidence>
<feature type="compositionally biased region" description="Polar residues" evidence="1">
    <location>
        <begin position="1"/>
        <end position="14"/>
    </location>
</feature>
<dbReference type="AlphaFoldDB" id="A0A3S5FDQ7"/>
<accession>A0A3S5FDQ7</accession>